<dbReference type="Pfam" id="PF03994">
    <property type="entry name" value="DUF350"/>
    <property type="match status" value="2"/>
</dbReference>
<evidence type="ECO:0000256" key="7">
    <source>
        <dbReference type="SAM" id="Phobius"/>
    </source>
</evidence>
<keyword evidence="3" id="KW-1003">Cell membrane</keyword>
<dbReference type="PANTHER" id="PTHR40043">
    <property type="entry name" value="UPF0719 INNER MEMBRANE PROTEIN YJFL"/>
    <property type="match status" value="1"/>
</dbReference>
<feature type="transmembrane region" description="Helical" evidence="7">
    <location>
        <begin position="185"/>
        <end position="206"/>
    </location>
</feature>
<evidence type="ECO:0000256" key="6">
    <source>
        <dbReference type="ARBA" id="ARBA00023136"/>
    </source>
</evidence>
<protein>
    <recommendedName>
        <fullName evidence="10">DUF350 domain-containing protein</fullName>
    </recommendedName>
</protein>
<dbReference type="Proteomes" id="UP000177152">
    <property type="component" value="Unassembled WGS sequence"/>
</dbReference>
<feature type="transmembrane region" description="Helical" evidence="7">
    <location>
        <begin position="85"/>
        <end position="103"/>
    </location>
</feature>
<feature type="transmembrane region" description="Helical" evidence="7">
    <location>
        <begin position="12"/>
        <end position="32"/>
    </location>
</feature>
<evidence type="ECO:0000256" key="2">
    <source>
        <dbReference type="ARBA" id="ARBA00005779"/>
    </source>
</evidence>
<accession>A0A1G2K825</accession>
<feature type="transmembrane region" description="Helical" evidence="7">
    <location>
        <begin position="151"/>
        <end position="173"/>
    </location>
</feature>
<reference evidence="8 9" key="1">
    <citation type="journal article" date="2016" name="Nat. Commun.">
        <title>Thousands of microbial genomes shed light on interconnected biogeochemical processes in an aquifer system.</title>
        <authorList>
            <person name="Anantharaman K."/>
            <person name="Brown C.T."/>
            <person name="Hug L.A."/>
            <person name="Sharon I."/>
            <person name="Castelle C.J."/>
            <person name="Probst A.J."/>
            <person name="Thomas B.C."/>
            <person name="Singh A."/>
            <person name="Wilkins M.J."/>
            <person name="Karaoz U."/>
            <person name="Brodie E.L."/>
            <person name="Williams K.H."/>
            <person name="Hubbard S.S."/>
            <person name="Banfield J.F."/>
        </authorList>
    </citation>
    <scope>NUCLEOTIDE SEQUENCE [LARGE SCALE GENOMIC DNA]</scope>
</reference>
<comment type="similarity">
    <text evidence="2">Belongs to the UPF0719 family.</text>
</comment>
<keyword evidence="5 7" id="KW-1133">Transmembrane helix</keyword>
<dbReference type="AlphaFoldDB" id="A0A1G2K825"/>
<feature type="transmembrane region" description="Helical" evidence="7">
    <location>
        <begin position="261"/>
        <end position="283"/>
    </location>
</feature>
<evidence type="ECO:0000313" key="9">
    <source>
        <dbReference type="Proteomes" id="UP000177152"/>
    </source>
</evidence>
<comment type="caution">
    <text evidence="8">The sequence shown here is derived from an EMBL/GenBank/DDBJ whole genome shotgun (WGS) entry which is preliminary data.</text>
</comment>
<dbReference type="EMBL" id="MHQC01000007">
    <property type="protein sequence ID" value="OGZ95577.1"/>
    <property type="molecule type" value="Genomic_DNA"/>
</dbReference>
<evidence type="ECO:0000313" key="8">
    <source>
        <dbReference type="EMBL" id="OGZ95577.1"/>
    </source>
</evidence>
<sequence length="284" mass="30749">MHEILVNALSQGGLLFGLTIFLLMTARSSFGVGARFRGYSFKEQAVVKDNPAASIRLAGMLGGSLIAFFGVLHPSGIGWMEDLNLIAEYSMLVVLLLWVSRVVNDKLILPEFDNNNEVVGKKNVAVAVVEFATYLATGLVMWGALEGQNGGFVVSLGWFVVGQVLLIGLSWFYRMFMPKIASELGLQNAACGVALAGYLIAGGIALKTAVSGSFTTWSAELASVGIYMAVWFVTLFFVHLVANFITFWGHPLKREIMSDKNWGSAVLHAGISVAFTIVFTHWIG</sequence>
<comment type="subcellular location">
    <subcellularLocation>
        <location evidence="1">Cell membrane</location>
        <topology evidence="1">Multi-pass membrane protein</topology>
    </subcellularLocation>
</comment>
<proteinExistence type="inferred from homology"/>
<feature type="transmembrane region" description="Helical" evidence="7">
    <location>
        <begin position="226"/>
        <end position="249"/>
    </location>
</feature>
<dbReference type="InterPro" id="IPR007140">
    <property type="entry name" value="DUF350"/>
</dbReference>
<dbReference type="GO" id="GO:0005886">
    <property type="term" value="C:plasma membrane"/>
    <property type="evidence" value="ECO:0007669"/>
    <property type="project" value="UniProtKB-SubCell"/>
</dbReference>
<evidence type="ECO:0000256" key="3">
    <source>
        <dbReference type="ARBA" id="ARBA00022475"/>
    </source>
</evidence>
<evidence type="ECO:0000256" key="4">
    <source>
        <dbReference type="ARBA" id="ARBA00022692"/>
    </source>
</evidence>
<evidence type="ECO:0000256" key="5">
    <source>
        <dbReference type="ARBA" id="ARBA00022989"/>
    </source>
</evidence>
<keyword evidence="4 7" id="KW-0812">Transmembrane</keyword>
<keyword evidence="6 7" id="KW-0472">Membrane</keyword>
<feature type="transmembrane region" description="Helical" evidence="7">
    <location>
        <begin position="124"/>
        <end position="145"/>
    </location>
</feature>
<gene>
    <name evidence="8" type="ORF">A2633_06605</name>
</gene>
<name>A0A1G2K825_9BACT</name>
<evidence type="ECO:0000256" key="1">
    <source>
        <dbReference type="ARBA" id="ARBA00004651"/>
    </source>
</evidence>
<organism evidence="8 9">
    <name type="scientific">Candidatus Sungbacteria bacterium RIFCSPHIGHO2_01_FULL_47_32</name>
    <dbReference type="NCBI Taxonomy" id="1802264"/>
    <lineage>
        <taxon>Bacteria</taxon>
        <taxon>Candidatus Sungiibacteriota</taxon>
    </lineage>
</organism>
<evidence type="ECO:0008006" key="10">
    <source>
        <dbReference type="Google" id="ProtNLM"/>
    </source>
</evidence>
<feature type="transmembrane region" description="Helical" evidence="7">
    <location>
        <begin position="53"/>
        <end position="73"/>
    </location>
</feature>
<dbReference type="PANTHER" id="PTHR40043:SF1">
    <property type="entry name" value="UPF0719 INNER MEMBRANE PROTEIN YJFL"/>
    <property type="match status" value="1"/>
</dbReference>